<dbReference type="Proteomes" id="UP000006002">
    <property type="component" value="Unassembled WGS sequence"/>
</dbReference>
<keyword evidence="1" id="KW-0472">Membrane</keyword>
<feature type="transmembrane region" description="Helical" evidence="1">
    <location>
        <begin position="158"/>
        <end position="180"/>
    </location>
</feature>
<keyword evidence="1" id="KW-1133">Transmembrane helix</keyword>
<reference evidence="2 3" key="1">
    <citation type="submission" date="2007-03" db="EMBL/GenBank/DDBJ databases">
        <authorList>
            <person name="Fulton L."/>
            <person name="Clifton S."/>
            <person name="Fulton B."/>
            <person name="Xu J."/>
            <person name="Minx P."/>
            <person name="Pepin K.H."/>
            <person name="Johnson M."/>
            <person name="Thiruvilangam P."/>
            <person name="Bhonagiri V."/>
            <person name="Nash W.E."/>
            <person name="Mardis E.R."/>
            <person name="Wilson R.K."/>
        </authorList>
    </citation>
    <scope>NUCLEOTIDE SEQUENCE [LARGE SCALE GENOMIC DNA]</scope>
    <source>
        <strain evidence="2 3">ATCC 29174</strain>
    </source>
</reference>
<keyword evidence="1" id="KW-0812">Transmembrane</keyword>
<feature type="transmembrane region" description="Helical" evidence="1">
    <location>
        <begin position="7"/>
        <end position="25"/>
    </location>
</feature>
<feature type="transmembrane region" description="Helical" evidence="1">
    <location>
        <begin position="70"/>
        <end position="90"/>
    </location>
</feature>
<dbReference type="HOGENOM" id="CLU_1430786_0_0_9"/>
<sequence>PVMCINGFLLYYTLFEIVAFPMKYLCCSLKQLTVIWGCLLILLVLFVIWKRRRVLADSVRTIPGSMQKNISVLILLLVAVGLAVLLGFNINTLSTYDSNNYIGLPVASVYSNTLDRVAPYSGVLLKAPEQFYIMNTDTLQSAIVYQVLNIHPLMERKWSFTIAMVILFEMGLYQCANGFFKKKEAEKQCL</sequence>
<proteinExistence type="predicted"/>
<gene>
    <name evidence="2" type="ORF">RUMOBE_04173</name>
</gene>
<protein>
    <submittedName>
        <fullName evidence="2">Uncharacterized protein</fullName>
    </submittedName>
</protein>
<organism evidence="2 3">
    <name type="scientific">Blautia obeum ATCC 29174</name>
    <dbReference type="NCBI Taxonomy" id="411459"/>
    <lineage>
        <taxon>Bacteria</taxon>
        <taxon>Bacillati</taxon>
        <taxon>Bacillota</taxon>
        <taxon>Clostridia</taxon>
        <taxon>Lachnospirales</taxon>
        <taxon>Lachnospiraceae</taxon>
        <taxon>Blautia</taxon>
    </lineage>
</organism>
<evidence type="ECO:0000256" key="1">
    <source>
        <dbReference type="SAM" id="Phobius"/>
    </source>
</evidence>
<reference evidence="2 3" key="2">
    <citation type="submission" date="2007-04" db="EMBL/GenBank/DDBJ databases">
        <title>Draft genome sequence of Ruminococcus obeum (ATCC 29174).</title>
        <authorList>
            <person name="Sudarsanam P."/>
            <person name="Ley R."/>
            <person name="Guruge J."/>
            <person name="Turnbaugh P.J."/>
            <person name="Mahowald M."/>
            <person name="Liep D."/>
            <person name="Gordon J."/>
        </authorList>
    </citation>
    <scope>NUCLEOTIDE SEQUENCE [LARGE SCALE GENOMIC DNA]</scope>
    <source>
        <strain evidence="2 3">ATCC 29174</strain>
    </source>
</reference>
<accession>A5ZYQ4</accession>
<dbReference type="EMBL" id="AAVO02000042">
    <property type="protein sequence ID" value="EDM85253.1"/>
    <property type="molecule type" value="Genomic_DNA"/>
</dbReference>
<dbReference type="Pfam" id="PF19554">
    <property type="entry name" value="DUF6077"/>
    <property type="match status" value="1"/>
</dbReference>
<comment type="caution">
    <text evidence="2">The sequence shown here is derived from an EMBL/GenBank/DDBJ whole genome shotgun (WGS) entry which is preliminary data.</text>
</comment>
<feature type="transmembrane region" description="Helical" evidence="1">
    <location>
        <begin position="31"/>
        <end position="49"/>
    </location>
</feature>
<name>A5ZYQ4_9FIRM</name>
<evidence type="ECO:0000313" key="2">
    <source>
        <dbReference type="EMBL" id="EDM85253.1"/>
    </source>
</evidence>
<dbReference type="InterPro" id="IPR045723">
    <property type="entry name" value="DUF6077"/>
</dbReference>
<feature type="non-terminal residue" evidence="2">
    <location>
        <position position="1"/>
    </location>
</feature>
<dbReference type="AlphaFoldDB" id="A5ZYQ4"/>
<evidence type="ECO:0000313" key="3">
    <source>
        <dbReference type="Proteomes" id="UP000006002"/>
    </source>
</evidence>